<dbReference type="Pfam" id="PF20137">
    <property type="entry name" value="BubE"/>
    <property type="match status" value="1"/>
</dbReference>
<keyword evidence="2" id="KW-1185">Reference proteome</keyword>
<proteinExistence type="predicted"/>
<dbReference type="EMBL" id="CP081869">
    <property type="protein sequence ID" value="QZO00685.1"/>
    <property type="molecule type" value="Genomic_DNA"/>
</dbReference>
<accession>A0A9E6RA99</accession>
<dbReference type="InterPro" id="IPR045384">
    <property type="entry name" value="DUF6527"/>
</dbReference>
<reference evidence="1" key="1">
    <citation type="submission" date="2021-08" db="EMBL/GenBank/DDBJ databases">
        <authorList>
            <person name="Zhang H."/>
            <person name="Xu M."/>
            <person name="Yu Z."/>
            <person name="Yang L."/>
            <person name="Cai Y."/>
        </authorList>
    </citation>
    <scope>NUCLEOTIDE SEQUENCE</scope>
    <source>
        <strain evidence="1">CHL1</strain>
    </source>
</reference>
<dbReference type="AlphaFoldDB" id="A0A9E6RA99"/>
<evidence type="ECO:0000313" key="2">
    <source>
        <dbReference type="Proteomes" id="UP000825701"/>
    </source>
</evidence>
<name>A0A9E6RA99_9HYPH</name>
<organism evidence="1 2">
    <name type="scientific">Chenggangzhangella methanolivorans</name>
    <dbReference type="NCBI Taxonomy" id="1437009"/>
    <lineage>
        <taxon>Bacteria</taxon>
        <taxon>Pseudomonadati</taxon>
        <taxon>Pseudomonadota</taxon>
        <taxon>Alphaproteobacteria</taxon>
        <taxon>Hyphomicrobiales</taxon>
        <taxon>Methylopilaceae</taxon>
        <taxon>Chenggangzhangella</taxon>
    </lineage>
</organism>
<dbReference type="KEGG" id="cmet:K6K41_02975"/>
<dbReference type="Proteomes" id="UP000825701">
    <property type="component" value="Chromosome"/>
</dbReference>
<gene>
    <name evidence="1" type="ORF">K6K41_02975</name>
</gene>
<protein>
    <submittedName>
        <fullName evidence="1">Uncharacterized protein</fullName>
    </submittedName>
</protein>
<sequence>MALAARPGAAASRARYIRPFRNVETVDTQAAATIAVEKRDAIALVEGAKGLKSVAFRCPCGCGEIRRVNTSPSIAPCWGSKSRAGASAFTHRWISPQAAALISCSKTTWRSCCLDRRDALRRRSRRTRLGTAHSTSASKTRGARHFRPMIDTLCQNIYDETRSFYASVKDELADAALGFRILYGPPMIGAPLLFLGYQPGGKKIEDVQHHESWPQESDYAVKPWPLTRQIRSVFGPERTARSTGLNAIFFRAPSVKAWMKLPTPLRLKLETFSAER</sequence>
<evidence type="ECO:0000313" key="1">
    <source>
        <dbReference type="EMBL" id="QZO00685.1"/>
    </source>
</evidence>